<protein>
    <submittedName>
        <fullName evidence="2">Uncharacterized protein</fullName>
    </submittedName>
</protein>
<name>A0A6P2BX73_9ACTN</name>
<keyword evidence="3" id="KW-1185">Reference proteome</keyword>
<accession>A0A6P2BX73</accession>
<dbReference type="RefSeq" id="WP_145856405.1">
    <property type="nucleotide sequence ID" value="NZ_RPFW01000004.1"/>
</dbReference>
<sequence length="147" mass="16027">MGGSNRLLSVDELAAYLGVPNGHRQIRTIRREETKEIIAGMRRKGLSASRITQAHLVINAVFNEAVRNKKLAESPCTDIPVPDVVHAADFVFPEDDELEALAAGLPADWWPLNAGVPWRAFARKVHGTSQFGGEHLTEPVGDEPPDG</sequence>
<evidence type="ECO:0000313" key="3">
    <source>
        <dbReference type="Proteomes" id="UP000460272"/>
    </source>
</evidence>
<dbReference type="SUPFAM" id="SSF56349">
    <property type="entry name" value="DNA breaking-rejoining enzymes"/>
    <property type="match status" value="1"/>
</dbReference>
<comment type="caution">
    <text evidence="2">The sequence shown here is derived from an EMBL/GenBank/DDBJ whole genome shotgun (WGS) entry which is preliminary data.</text>
</comment>
<dbReference type="InterPro" id="IPR010998">
    <property type="entry name" value="Integrase_recombinase_N"/>
</dbReference>
<reference evidence="2 3" key="1">
    <citation type="submission" date="2018-11" db="EMBL/GenBank/DDBJ databases">
        <title>Trebonia kvetii gen.nov., sp.nov., a novel acidophilic actinobacterium, and proposal of the new actinobacterial family Treboniaceae fam. nov.</title>
        <authorList>
            <person name="Rapoport D."/>
            <person name="Sagova-Mareckova M."/>
            <person name="Sedlacek I."/>
            <person name="Provaznik J."/>
            <person name="Kralova S."/>
            <person name="Pavlinic D."/>
            <person name="Benes V."/>
            <person name="Kopecky J."/>
        </authorList>
    </citation>
    <scope>NUCLEOTIDE SEQUENCE [LARGE SCALE GENOMIC DNA]</scope>
    <source>
        <strain evidence="2 3">15Tr583</strain>
    </source>
</reference>
<dbReference type="AlphaFoldDB" id="A0A6P2BX73"/>
<evidence type="ECO:0000256" key="1">
    <source>
        <dbReference type="ARBA" id="ARBA00023125"/>
    </source>
</evidence>
<dbReference type="Gene3D" id="1.10.150.130">
    <property type="match status" value="1"/>
</dbReference>
<dbReference type="Proteomes" id="UP000460272">
    <property type="component" value="Unassembled WGS sequence"/>
</dbReference>
<proteinExistence type="predicted"/>
<evidence type="ECO:0000313" key="2">
    <source>
        <dbReference type="EMBL" id="TVZ03538.1"/>
    </source>
</evidence>
<dbReference type="InterPro" id="IPR011010">
    <property type="entry name" value="DNA_brk_join_enz"/>
</dbReference>
<dbReference type="EMBL" id="RPFW01000004">
    <property type="protein sequence ID" value="TVZ03538.1"/>
    <property type="molecule type" value="Genomic_DNA"/>
</dbReference>
<gene>
    <name evidence="2" type="ORF">EAS64_24505</name>
</gene>
<organism evidence="2 3">
    <name type="scientific">Trebonia kvetii</name>
    <dbReference type="NCBI Taxonomy" id="2480626"/>
    <lineage>
        <taxon>Bacteria</taxon>
        <taxon>Bacillati</taxon>
        <taxon>Actinomycetota</taxon>
        <taxon>Actinomycetes</taxon>
        <taxon>Streptosporangiales</taxon>
        <taxon>Treboniaceae</taxon>
        <taxon>Trebonia</taxon>
    </lineage>
</organism>
<keyword evidence="1" id="KW-0238">DNA-binding</keyword>
<dbReference type="GO" id="GO:0003677">
    <property type="term" value="F:DNA binding"/>
    <property type="evidence" value="ECO:0007669"/>
    <property type="project" value="UniProtKB-KW"/>
</dbReference>
<dbReference type="OrthoDB" id="1822491at2"/>